<gene>
    <name evidence="5" type="ORF">PQJ73_14945</name>
</gene>
<dbReference type="InterPro" id="IPR024983">
    <property type="entry name" value="CHAT_dom"/>
</dbReference>
<dbReference type="RefSeq" id="WP_272777832.1">
    <property type="nucleotide sequence ID" value="NZ_JAQQLI010000022.1"/>
</dbReference>
<feature type="domain" description="DUF7379" evidence="4">
    <location>
        <begin position="177"/>
        <end position="262"/>
    </location>
</feature>
<proteinExistence type="predicted"/>
<dbReference type="InterPro" id="IPR029058">
    <property type="entry name" value="AB_hydrolase_fold"/>
</dbReference>
<dbReference type="PROSITE" id="PS50005">
    <property type="entry name" value="TPR"/>
    <property type="match status" value="1"/>
</dbReference>
<evidence type="ECO:0000259" key="3">
    <source>
        <dbReference type="Pfam" id="PF12770"/>
    </source>
</evidence>
<sequence>MARIRVPGERDANPPPPELGVLRGVAEVKNVQAMQAGSVRAAAQPRELDGLTSDTIVELTLDTGARFYHRYGQLVEDLTPSAKRGGDGDRDTLELPVVLPGPATRSGVGRAVIQTVRTFDIDLSALGDAAGGLAGKPVAEWFDGRRSADYGLHRWDLSSLPAATYTADDGASGKPQLLFIHGTGSSTIGGFGAFAATDRPWCAAAAATLRARYGDRILAFDHPTLSVSPSANARALLEALPTGARLHLVSHSRGGMIGELLCWPQDGDGRTFRDTLDKLKKAAERKGASGYEVEIETLEQVGRLLREKRPVVERFVRVACPAAGTTLASERLDRWLSLATSVLDLSGLGGSQVYSFLKGFLLAVIRSRTDPKSVPGLEAMMPQSLLTTLLNRPGVETSADLSVLAGDIDGGSLLARLGLRAVDWFYGGDHDLVVDTVSMYGGLARVNRAARFYFDKGAEVSHFNYFRNDKTLKRLLAGLSRPDGDEAGFRRLEKAEEVSAFLATKRGGGARPTVIVVPDCMGATLEASGKRLWIDVAALAQDGLDKLALGSPSAVMPQSILAEAYGALARRLDKTYDVVAFPYDWRLSLEDNGGRFAALLKSHLEAGAADESVPVRIVAHGTGGLVVLAGFAGCTELMEAYVRRRGGRILLLDIPRCGSLRIARLLAGQHRLTRHLALLSLGDEIDIVESFRGFPGLVDLLPRELLDAAVWARIGGTGRPVSPSAKLLECARRVRDAIDGFDATRLPLVQVNGTPAVEIEMDVNAGLQFFIGRASARTSATVAVPGRTWWAPAEPGELACYEPAFDAYLDLLASGGTIRLPEQAPSFTTGFGERRALPAEMPSVFPDEAELVAAALDYARRPPAAERHRTRLRVVHGSLAFARWPVAVGHYEGDTIAGSEAYLDRALNGRLGRRLGVRVYPGPIGTAEIVLDGTQSPPGAVIVGLGPIGSLTPGNLKRTVSRALRRYALAVREMRTQPADEMGLSMILIGTGEGGLRTRDALAALLGAIRSANDVLGTDAFTNVEFVELYRDRAIEAAHLLDDLGVGAHGAFDDFAFDRLVATVSGGLERQTAREDQAWWRRLKIEMDETGSLRFTDLTDRARASVSLVGSPRKVREFVDRAVTEVKAAGEASAAEVLYELLLPADFKGESADDRHRVLVIDGEAASYPWELLRRPRAWGDKPLSVRAGMVRQFTKPSFADRRIVTKGVEALVVGNPPTGLSVFPSLGGAAEEAARVRDLLKANGFLVTERIGKSNGTSSLPAILCGQWRIMHLAGHGAVGFRKPGAADGTRTASRDEPRRCDSDPASQAFTGMVLEGGLFFEPEDVAQMEAIPELVFLNCCYLGSTDPSAERRATARFHELAANLGTAFITLGARAVIAAGWAVDDAAAKRFAEVFYQEMFARRSFGDATLAARQAVYDDPAYANSNTWGAYQCYGDPSYRLLIDGTRIEAPRQAATRVHVQELISEIRDIEQNAQTLGMRDPKPLRDQLRTISDSLSGAAARWADDPEVLTALGAAHAALGKFDDGIAAYERALKAETAKISICVIEQLAQLKARHAARTWARAKPGTEPEARRHIEDAIRLIESLKPYGPGGDYTAARWCILGDCYKRLAQVLADQEQIEALSQMWHCFCRAQACQVGGGAGSTGALLNRLLAEALLKALKVEAPMPSHYAAAGASLAWLAPAEREDRLRRTENAVQEADQDRPSFENGVALADIALGRALLKDGLEENEQREIVAAYLQSWRRGASEFAFAEVLEQIEFVATVVEKAGTVQASLAAKLRAMSHQLQTATGVVV</sequence>
<feature type="compositionally biased region" description="Basic and acidic residues" evidence="2">
    <location>
        <begin position="1"/>
        <end position="12"/>
    </location>
</feature>
<feature type="repeat" description="TPR" evidence="1">
    <location>
        <begin position="1509"/>
        <end position="1542"/>
    </location>
</feature>
<reference evidence="5" key="2">
    <citation type="submission" date="2023-02" db="EMBL/GenBank/DDBJ databases">
        <authorList>
            <person name="Rayyan A."/>
            <person name="Meyer T."/>
            <person name="Kyndt J.A."/>
        </authorList>
    </citation>
    <scope>NUCLEOTIDE SEQUENCE</scope>
    <source>
        <strain evidence="5">DSM 9987</strain>
    </source>
</reference>
<reference evidence="5" key="1">
    <citation type="journal article" date="2023" name="Microbiol Resour">
        <title>Genome Sequences of Rhodoplanes serenus and Two Thermotolerant Strains, Rhodoplanes tepidamans and 'Rhodoplanes cryptolactis,' Further Refine the Genus.</title>
        <authorList>
            <person name="Rayyan A.A."/>
            <person name="Kyndt J.A."/>
        </authorList>
    </citation>
    <scope>NUCLEOTIDE SEQUENCE</scope>
    <source>
        <strain evidence="5">DSM 9987</strain>
    </source>
</reference>
<dbReference type="InterPro" id="IPR011990">
    <property type="entry name" value="TPR-like_helical_dom_sf"/>
</dbReference>
<dbReference type="Pfam" id="PF12770">
    <property type="entry name" value="CHAT"/>
    <property type="match status" value="1"/>
</dbReference>
<dbReference type="Proteomes" id="UP001165652">
    <property type="component" value="Unassembled WGS sequence"/>
</dbReference>
<accession>A0ABT5JBD2</accession>
<dbReference type="InterPro" id="IPR019734">
    <property type="entry name" value="TPR_rpt"/>
</dbReference>
<keyword evidence="1" id="KW-0802">TPR repeat</keyword>
<dbReference type="Pfam" id="PF02450">
    <property type="entry name" value="LCAT"/>
    <property type="match status" value="1"/>
</dbReference>
<name>A0ABT5JBD2_RHOTP</name>
<feature type="domain" description="CHAT" evidence="3">
    <location>
        <begin position="1135"/>
        <end position="1438"/>
    </location>
</feature>
<protein>
    <submittedName>
        <fullName evidence="5">CHAT domain-containing protein</fullName>
    </submittedName>
</protein>
<organism evidence="5 6">
    <name type="scientific">Rhodoplanes tepidamans</name>
    <name type="common">Rhodoplanes cryptolactis</name>
    <dbReference type="NCBI Taxonomy" id="200616"/>
    <lineage>
        <taxon>Bacteria</taxon>
        <taxon>Pseudomonadati</taxon>
        <taxon>Pseudomonadota</taxon>
        <taxon>Alphaproteobacteria</taxon>
        <taxon>Hyphomicrobiales</taxon>
        <taxon>Nitrobacteraceae</taxon>
        <taxon>Rhodoplanes</taxon>
    </lineage>
</organism>
<evidence type="ECO:0000256" key="1">
    <source>
        <dbReference type="PROSITE-ProRule" id="PRU00339"/>
    </source>
</evidence>
<evidence type="ECO:0000256" key="2">
    <source>
        <dbReference type="SAM" id="MobiDB-lite"/>
    </source>
</evidence>
<feature type="compositionally biased region" description="Basic and acidic residues" evidence="2">
    <location>
        <begin position="1294"/>
        <end position="1304"/>
    </location>
</feature>
<dbReference type="InterPro" id="IPR003386">
    <property type="entry name" value="LACT/PDAT_acylTrfase"/>
</dbReference>
<dbReference type="Gene3D" id="3.40.50.1820">
    <property type="entry name" value="alpha/beta hydrolase"/>
    <property type="match status" value="1"/>
</dbReference>
<dbReference type="EMBL" id="JAQQLI010000022">
    <property type="protein sequence ID" value="MDC7786988.1"/>
    <property type="molecule type" value="Genomic_DNA"/>
</dbReference>
<dbReference type="Pfam" id="PF24096">
    <property type="entry name" value="DUF7379"/>
    <property type="match status" value="1"/>
</dbReference>
<feature type="region of interest" description="Disordered" evidence="2">
    <location>
        <begin position="1"/>
        <end position="20"/>
    </location>
</feature>
<keyword evidence="6" id="KW-1185">Reference proteome</keyword>
<evidence type="ECO:0000313" key="5">
    <source>
        <dbReference type="EMBL" id="MDC7786988.1"/>
    </source>
</evidence>
<comment type="caution">
    <text evidence="5">The sequence shown here is derived from an EMBL/GenBank/DDBJ whole genome shotgun (WGS) entry which is preliminary data.</text>
</comment>
<dbReference type="InterPro" id="IPR055803">
    <property type="entry name" value="DUF7379"/>
</dbReference>
<dbReference type="SUPFAM" id="SSF53474">
    <property type="entry name" value="alpha/beta-Hydrolases"/>
    <property type="match status" value="2"/>
</dbReference>
<evidence type="ECO:0000259" key="4">
    <source>
        <dbReference type="Pfam" id="PF24096"/>
    </source>
</evidence>
<dbReference type="Gene3D" id="3.40.50.1460">
    <property type="match status" value="1"/>
</dbReference>
<evidence type="ECO:0000313" key="6">
    <source>
        <dbReference type="Proteomes" id="UP001165652"/>
    </source>
</evidence>
<dbReference type="Gene3D" id="1.25.40.10">
    <property type="entry name" value="Tetratricopeptide repeat domain"/>
    <property type="match status" value="1"/>
</dbReference>
<feature type="region of interest" description="Disordered" evidence="2">
    <location>
        <begin position="1285"/>
        <end position="1304"/>
    </location>
</feature>